<comment type="caution">
    <text evidence="11">The sequence shown here is derived from an EMBL/GenBank/DDBJ whole genome shotgun (WGS) entry which is preliminary data.</text>
</comment>
<evidence type="ECO:0000256" key="9">
    <source>
        <dbReference type="SAM" id="Phobius"/>
    </source>
</evidence>
<feature type="domain" description="Histidine kinase" evidence="10">
    <location>
        <begin position="182"/>
        <end position="384"/>
    </location>
</feature>
<dbReference type="Pfam" id="PF02518">
    <property type="entry name" value="HATPase_c"/>
    <property type="match status" value="1"/>
</dbReference>
<protein>
    <recommendedName>
        <fullName evidence="2">histidine kinase</fullName>
        <ecNumber evidence="2">2.7.13.3</ecNumber>
    </recommendedName>
</protein>
<dbReference type="GO" id="GO:0016301">
    <property type="term" value="F:kinase activity"/>
    <property type="evidence" value="ECO:0007669"/>
    <property type="project" value="UniProtKB-KW"/>
</dbReference>
<dbReference type="CDD" id="cd00075">
    <property type="entry name" value="HATPase"/>
    <property type="match status" value="1"/>
</dbReference>
<keyword evidence="12" id="KW-1185">Reference proteome</keyword>
<dbReference type="EMBL" id="JAGUCN010000001">
    <property type="protein sequence ID" value="MBS2209926.1"/>
    <property type="molecule type" value="Genomic_DNA"/>
</dbReference>
<evidence type="ECO:0000256" key="5">
    <source>
        <dbReference type="ARBA" id="ARBA00022741"/>
    </source>
</evidence>
<dbReference type="InterPro" id="IPR003594">
    <property type="entry name" value="HATPase_dom"/>
</dbReference>
<evidence type="ECO:0000256" key="1">
    <source>
        <dbReference type="ARBA" id="ARBA00000085"/>
    </source>
</evidence>
<evidence type="ECO:0000256" key="4">
    <source>
        <dbReference type="ARBA" id="ARBA00022679"/>
    </source>
</evidence>
<comment type="catalytic activity">
    <reaction evidence="1">
        <text>ATP + protein L-histidine = ADP + protein N-phospho-L-histidine.</text>
        <dbReference type="EC" id="2.7.13.3"/>
    </reaction>
</comment>
<keyword evidence="7" id="KW-0067">ATP-binding</keyword>
<reference evidence="11 12" key="1">
    <citation type="journal article" date="2014" name="Int. J. Syst. Evol. Microbiol.">
        <title>Carboxylicivirga gen. nov. in the family Marinilabiliaceae with two novel species, Carboxylicivirga mesophila sp. nov. and Carboxylicivirga taeanensis sp. nov., and reclassification of Cytophaga fermentans as Saccharicrinis fermentans gen. nov., comb. nov.</title>
        <authorList>
            <person name="Yang S.H."/>
            <person name="Seo H.S."/>
            <person name="Woo J.H."/>
            <person name="Oh H.M."/>
            <person name="Jang H."/>
            <person name="Lee J.H."/>
            <person name="Kim S.J."/>
            <person name="Kwon K.K."/>
        </authorList>
    </citation>
    <scope>NUCLEOTIDE SEQUENCE [LARGE SCALE GENOMIC DNA]</scope>
    <source>
        <strain evidence="11 12">JCM 18290</strain>
    </source>
</reference>
<evidence type="ECO:0000313" key="11">
    <source>
        <dbReference type="EMBL" id="MBS2209926.1"/>
    </source>
</evidence>
<keyword evidence="4" id="KW-0808">Transferase</keyword>
<dbReference type="PANTHER" id="PTHR43065:SF10">
    <property type="entry name" value="PEROXIDE STRESS-ACTIVATED HISTIDINE KINASE MAK3"/>
    <property type="match status" value="1"/>
</dbReference>
<dbReference type="Gene3D" id="3.30.565.10">
    <property type="entry name" value="Histidine kinase-like ATPase, C-terminal domain"/>
    <property type="match status" value="1"/>
</dbReference>
<dbReference type="PROSITE" id="PS50109">
    <property type="entry name" value="HIS_KIN"/>
    <property type="match status" value="1"/>
</dbReference>
<keyword evidence="9" id="KW-0812">Transmembrane</keyword>
<feature type="transmembrane region" description="Helical" evidence="9">
    <location>
        <begin position="144"/>
        <end position="164"/>
    </location>
</feature>
<keyword evidence="8" id="KW-0902">Two-component regulatory system</keyword>
<evidence type="ECO:0000256" key="2">
    <source>
        <dbReference type="ARBA" id="ARBA00012438"/>
    </source>
</evidence>
<evidence type="ECO:0000313" key="12">
    <source>
        <dbReference type="Proteomes" id="UP000721861"/>
    </source>
</evidence>
<dbReference type="InterPro" id="IPR005467">
    <property type="entry name" value="His_kinase_dom"/>
</dbReference>
<sequence>MSFYTHRRIWKLFLLITAIAIGIFTLVYTDDLTNQLKDEERKSVEIWIQAIKQITQSGTGEDELALTLEVISQNTTIPIIITEADSSINSHRNIQLPKENADEALQKELERLMSKTKPLVIDLGENELQYLYYDDSVLIKKLEWFPIIQLSVVALFIFVAYLAFNGARKAEQDQVWVGMSKETAHQLGTPTSSLLGWVDLLKLKEENTDIALELEKDVERLQVITDRFSKIGSKPELNEQPLLIAIEEIINYLERRTSSNINMAIYSELQPYQMVKINKVLFQWVVENLCKNAIDAMNGNGQIDINIQTNNGHLLIDIKDNGKGLHRNQFKTIFKPGYTTKLRGWGLGLSLARRIVEGYHGGKLFVKESEIGKGTTFRIVLPKA</sequence>
<organism evidence="11 12">
    <name type="scientific">Carboxylicivirga mesophila</name>
    <dbReference type="NCBI Taxonomy" id="1166478"/>
    <lineage>
        <taxon>Bacteria</taxon>
        <taxon>Pseudomonadati</taxon>
        <taxon>Bacteroidota</taxon>
        <taxon>Bacteroidia</taxon>
        <taxon>Marinilabiliales</taxon>
        <taxon>Marinilabiliaceae</taxon>
        <taxon>Carboxylicivirga</taxon>
    </lineage>
</organism>
<gene>
    <name evidence="11" type="ORF">KEM09_00815</name>
</gene>
<dbReference type="InterPro" id="IPR004358">
    <property type="entry name" value="Sig_transdc_His_kin-like_C"/>
</dbReference>
<dbReference type="PANTHER" id="PTHR43065">
    <property type="entry name" value="SENSOR HISTIDINE KINASE"/>
    <property type="match status" value="1"/>
</dbReference>
<feature type="transmembrane region" description="Helical" evidence="9">
    <location>
        <begin position="12"/>
        <end position="29"/>
    </location>
</feature>
<dbReference type="SUPFAM" id="SSF55874">
    <property type="entry name" value="ATPase domain of HSP90 chaperone/DNA topoisomerase II/histidine kinase"/>
    <property type="match status" value="1"/>
</dbReference>
<dbReference type="RefSeq" id="WP_212223852.1">
    <property type="nucleotide sequence ID" value="NZ_JAGUCN010000001.1"/>
</dbReference>
<evidence type="ECO:0000256" key="3">
    <source>
        <dbReference type="ARBA" id="ARBA00022553"/>
    </source>
</evidence>
<evidence type="ECO:0000256" key="7">
    <source>
        <dbReference type="ARBA" id="ARBA00022840"/>
    </source>
</evidence>
<dbReference type="InterPro" id="IPR036890">
    <property type="entry name" value="HATPase_C_sf"/>
</dbReference>
<keyword evidence="5" id="KW-0547">Nucleotide-binding</keyword>
<evidence type="ECO:0000259" key="10">
    <source>
        <dbReference type="PROSITE" id="PS50109"/>
    </source>
</evidence>
<evidence type="ECO:0000256" key="6">
    <source>
        <dbReference type="ARBA" id="ARBA00022777"/>
    </source>
</evidence>
<dbReference type="PRINTS" id="PR00344">
    <property type="entry name" value="BCTRLSENSOR"/>
</dbReference>
<evidence type="ECO:0000256" key="8">
    <source>
        <dbReference type="ARBA" id="ARBA00023012"/>
    </source>
</evidence>
<dbReference type="Proteomes" id="UP000721861">
    <property type="component" value="Unassembled WGS sequence"/>
</dbReference>
<keyword evidence="9" id="KW-0472">Membrane</keyword>
<accession>A0ABS5K5Y8</accession>
<dbReference type="SMART" id="SM00387">
    <property type="entry name" value="HATPase_c"/>
    <property type="match status" value="1"/>
</dbReference>
<keyword evidence="3" id="KW-0597">Phosphoprotein</keyword>
<keyword evidence="9" id="KW-1133">Transmembrane helix</keyword>
<name>A0ABS5K5Y8_9BACT</name>
<keyword evidence="6 11" id="KW-0418">Kinase</keyword>
<proteinExistence type="predicted"/>
<dbReference type="EC" id="2.7.13.3" evidence="2"/>